<keyword evidence="4" id="KW-1185">Reference proteome</keyword>
<dbReference type="PANTHER" id="PTHR43201:SF32">
    <property type="entry name" value="2-SUCCINYLBENZOATE--COA LIGASE, CHLOROPLASTIC_PEROXISOMAL"/>
    <property type="match status" value="1"/>
</dbReference>
<dbReference type="Pfam" id="PF13193">
    <property type="entry name" value="AMP-binding_C"/>
    <property type="match status" value="1"/>
</dbReference>
<evidence type="ECO:0000259" key="2">
    <source>
        <dbReference type="Pfam" id="PF13193"/>
    </source>
</evidence>
<dbReference type="Gene3D" id="3.30.300.30">
    <property type="match status" value="1"/>
</dbReference>
<dbReference type="Proteomes" id="UP001199469">
    <property type="component" value="Unassembled WGS sequence"/>
</dbReference>
<organism evidence="3 4">
    <name type="scientific">Actinomycetospora endophytica</name>
    <dbReference type="NCBI Taxonomy" id="2291215"/>
    <lineage>
        <taxon>Bacteria</taxon>
        <taxon>Bacillati</taxon>
        <taxon>Actinomycetota</taxon>
        <taxon>Actinomycetes</taxon>
        <taxon>Pseudonocardiales</taxon>
        <taxon>Pseudonocardiaceae</taxon>
        <taxon>Actinomycetospora</taxon>
    </lineage>
</organism>
<dbReference type="RefSeq" id="WP_230735869.1">
    <property type="nucleotide sequence ID" value="NZ_JAJNDB010000003.1"/>
</dbReference>
<dbReference type="PANTHER" id="PTHR43201">
    <property type="entry name" value="ACYL-COA SYNTHETASE"/>
    <property type="match status" value="1"/>
</dbReference>
<protein>
    <submittedName>
        <fullName evidence="3">AMP-binding protein</fullName>
    </submittedName>
</protein>
<sequence>MTASLRALLEHGVATGPDTVVLEDAADTLTWAALHERACGVAAALVRDGVAPQDRVVFIGRNDVRYFDVLFGCALAGAVLVPLNWRLHARDLLAVVEDCGATVVVVDDAGAQALAPVADALAVVVSLDAHPRWPELAAWRAPARDPEVPARPEDIAVQLYTSGTTGSPKGAMFANGTNVAALLDDISVAWGFTADDVSLLTMPLFHMGGLAWALAGLARGARGIVVRDFVPDQVLRTMRDEQVTLAFCVPTMLAALCAVPGAGDLPLALRQMVYSGAPISPPALATAQATLRCDFVQIYGLTEATGAFAQLPAADHRGDAARSGVIRSAGTPYPWVEVTVRDPESGRDVGVGGTGEILTRSRQNMVGYWNRPEETAAVLTPDGWLRTGDIGYRDGSGRIYLLDRAKDVIISGGENVYPVEVENVLAGHPDLAEVAVIGVPDPHWGETVKAVVVPRPGATPDAAAIIAWCRGHLAGFQCPTSVDLAETLPRTATGKVRKPLLRAPYWQGQDRAIH</sequence>
<evidence type="ECO:0000313" key="3">
    <source>
        <dbReference type="EMBL" id="MCD2195129.1"/>
    </source>
</evidence>
<dbReference type="SUPFAM" id="SSF56801">
    <property type="entry name" value="Acetyl-CoA synthetase-like"/>
    <property type="match status" value="1"/>
</dbReference>
<reference evidence="3 4" key="1">
    <citation type="submission" date="2021-11" db="EMBL/GenBank/DDBJ databases">
        <title>Draft genome sequence of Actinomycetospora sp. SF1 isolated from the rhizosphere soil.</title>
        <authorList>
            <person name="Duangmal K."/>
            <person name="Chantavorakit T."/>
        </authorList>
    </citation>
    <scope>NUCLEOTIDE SEQUENCE [LARGE SCALE GENOMIC DNA]</scope>
    <source>
        <strain evidence="3 4">TBRC 5722</strain>
    </source>
</reference>
<feature type="domain" description="AMP-dependent synthetase/ligase" evidence="1">
    <location>
        <begin position="10"/>
        <end position="369"/>
    </location>
</feature>
<dbReference type="InterPro" id="IPR042099">
    <property type="entry name" value="ANL_N_sf"/>
</dbReference>
<comment type="caution">
    <text evidence="3">The sequence shown here is derived from an EMBL/GenBank/DDBJ whole genome shotgun (WGS) entry which is preliminary data.</text>
</comment>
<gene>
    <name evidence="3" type="ORF">LQ327_17315</name>
</gene>
<name>A0ABS8PDR0_9PSEU</name>
<dbReference type="InterPro" id="IPR025110">
    <property type="entry name" value="AMP-bd_C"/>
</dbReference>
<evidence type="ECO:0000259" key="1">
    <source>
        <dbReference type="Pfam" id="PF00501"/>
    </source>
</evidence>
<dbReference type="EMBL" id="JAJNDB010000003">
    <property type="protein sequence ID" value="MCD2195129.1"/>
    <property type="molecule type" value="Genomic_DNA"/>
</dbReference>
<dbReference type="InterPro" id="IPR045851">
    <property type="entry name" value="AMP-bd_C_sf"/>
</dbReference>
<dbReference type="Gene3D" id="3.40.50.12780">
    <property type="entry name" value="N-terminal domain of ligase-like"/>
    <property type="match status" value="1"/>
</dbReference>
<feature type="domain" description="AMP-binding enzyme C-terminal" evidence="2">
    <location>
        <begin position="420"/>
        <end position="495"/>
    </location>
</feature>
<accession>A0ABS8PDR0</accession>
<dbReference type="Pfam" id="PF00501">
    <property type="entry name" value="AMP-binding"/>
    <property type="match status" value="1"/>
</dbReference>
<dbReference type="InterPro" id="IPR000873">
    <property type="entry name" value="AMP-dep_synth/lig_dom"/>
</dbReference>
<evidence type="ECO:0000313" key="4">
    <source>
        <dbReference type="Proteomes" id="UP001199469"/>
    </source>
</evidence>
<proteinExistence type="predicted"/>